<proteinExistence type="predicted"/>
<evidence type="ECO:0000313" key="2">
    <source>
        <dbReference type="Proteomes" id="UP001285921"/>
    </source>
</evidence>
<dbReference type="EMBL" id="BTCL01000017">
    <property type="protein sequence ID" value="GMK47067.1"/>
    <property type="molecule type" value="Genomic_DNA"/>
</dbReference>
<name>A0ABQ6NPP4_9BACL</name>
<comment type="caution">
    <text evidence="1">The sequence shown here is derived from an EMBL/GenBank/DDBJ whole genome shotgun (WGS) entry which is preliminary data.</text>
</comment>
<reference evidence="1 2" key="1">
    <citation type="submission" date="2023-05" db="EMBL/GenBank/DDBJ databases">
        <title>Draft genome of Paenibacillus sp. CCS26.</title>
        <authorList>
            <person name="Akita H."/>
            <person name="Shinto Y."/>
            <person name="Kimura Z."/>
        </authorList>
    </citation>
    <scope>NUCLEOTIDE SEQUENCE [LARGE SCALE GENOMIC DNA]</scope>
    <source>
        <strain evidence="1 2">CCS26</strain>
    </source>
</reference>
<gene>
    <name evidence="1" type="ORF">PghCCS26_41970</name>
</gene>
<evidence type="ECO:0000313" key="1">
    <source>
        <dbReference type="EMBL" id="GMK47067.1"/>
    </source>
</evidence>
<accession>A0ABQ6NPP4</accession>
<organism evidence="1 2">
    <name type="scientific">Paenibacillus glycanilyticus</name>
    <dbReference type="NCBI Taxonomy" id="126569"/>
    <lineage>
        <taxon>Bacteria</taxon>
        <taxon>Bacillati</taxon>
        <taxon>Bacillota</taxon>
        <taxon>Bacilli</taxon>
        <taxon>Bacillales</taxon>
        <taxon>Paenibacillaceae</taxon>
        <taxon>Paenibacillus</taxon>
    </lineage>
</organism>
<sequence>MYPMVDINDLYCSIFTDAAVKIEVLINKVAELTTGNAVSECAKYRLFDRDS</sequence>
<keyword evidence="2" id="KW-1185">Reference proteome</keyword>
<dbReference type="Proteomes" id="UP001285921">
    <property type="component" value="Unassembled WGS sequence"/>
</dbReference>
<protein>
    <submittedName>
        <fullName evidence="1">Uncharacterized protein</fullName>
    </submittedName>
</protein>